<gene>
    <name evidence="14" type="ORF">J2R98_000316</name>
</gene>
<comment type="caution">
    <text evidence="14">The sequence shown here is derived from an EMBL/GenBank/DDBJ whole genome shotgun (WGS) entry which is preliminary data.</text>
</comment>
<sequence length="297" mass="33311">MNIGVIGMGAVGMLVAHQLVSNGHHVTCYVRREEQLKQLKQTGISLVEGHTVYPEVNFTNQINTHELLVVCTKQTQLDPVLQLIETNAHLHGSILFLQNGMGHIQKLEKLKHESIYVGVCEHGVNKVTDSQIKLNGLGQIKVTSLNSCLNDSLYNQVSESNFPITVHDHLIKVLNEKLVVNSVINPLTGLYEIRNGEVLDYFSIEQLAEQLTREASKSLGLEVDGMWKLVRNICRKTSGNKSSMLIDLENGRETEIDYMNGYLANRYPSVPTHNLMTQLIKAKEELKGVEKWTSSQQ</sequence>
<dbReference type="Pfam" id="PF08546">
    <property type="entry name" value="ApbA_C"/>
    <property type="match status" value="1"/>
</dbReference>
<dbReference type="PANTHER" id="PTHR43765:SF2">
    <property type="entry name" value="2-DEHYDROPANTOATE 2-REDUCTASE"/>
    <property type="match status" value="1"/>
</dbReference>
<comment type="function">
    <text evidence="1 11">Catalyzes the NADPH-dependent reduction of ketopantoate into pantoic acid.</text>
</comment>
<evidence type="ECO:0000256" key="6">
    <source>
        <dbReference type="ARBA" id="ARBA00022655"/>
    </source>
</evidence>
<evidence type="ECO:0000256" key="1">
    <source>
        <dbReference type="ARBA" id="ARBA00002919"/>
    </source>
</evidence>
<evidence type="ECO:0000256" key="8">
    <source>
        <dbReference type="ARBA" id="ARBA00023002"/>
    </source>
</evidence>
<evidence type="ECO:0000256" key="7">
    <source>
        <dbReference type="ARBA" id="ARBA00022857"/>
    </source>
</evidence>
<evidence type="ECO:0000256" key="10">
    <source>
        <dbReference type="ARBA" id="ARBA00048793"/>
    </source>
</evidence>
<reference evidence="14 15" key="1">
    <citation type="submission" date="2023-07" db="EMBL/GenBank/DDBJ databases">
        <title>Genomic Encyclopedia of Type Strains, Phase IV (KMG-IV): sequencing the most valuable type-strain genomes for metagenomic binning, comparative biology and taxonomic classification.</title>
        <authorList>
            <person name="Goeker M."/>
        </authorList>
    </citation>
    <scope>NUCLEOTIDE SEQUENCE [LARGE SCALE GENOMIC DNA]</scope>
    <source>
        <strain evidence="14 15">DSM 15448</strain>
    </source>
</reference>
<keyword evidence="7 11" id="KW-0521">NADP</keyword>
<feature type="domain" description="Ketopantoate reductase N-terminal" evidence="12">
    <location>
        <begin position="3"/>
        <end position="145"/>
    </location>
</feature>
<dbReference type="Gene3D" id="1.10.1040.10">
    <property type="entry name" value="N-(1-d-carboxylethyl)-l-norvaline Dehydrogenase, domain 2"/>
    <property type="match status" value="1"/>
</dbReference>
<comment type="similarity">
    <text evidence="3 11">Belongs to the ketopantoate reductase family.</text>
</comment>
<dbReference type="SUPFAM" id="SSF48179">
    <property type="entry name" value="6-phosphogluconate dehydrogenase C-terminal domain-like"/>
    <property type="match status" value="1"/>
</dbReference>
<feature type="domain" description="Ketopantoate reductase C-terminal" evidence="13">
    <location>
        <begin position="176"/>
        <end position="284"/>
    </location>
</feature>
<dbReference type="InterPro" id="IPR036291">
    <property type="entry name" value="NAD(P)-bd_dom_sf"/>
</dbReference>
<keyword evidence="15" id="KW-1185">Reference proteome</keyword>
<keyword evidence="6 11" id="KW-0566">Pantothenate biosynthesis</keyword>
<dbReference type="InterPro" id="IPR003710">
    <property type="entry name" value="ApbA"/>
</dbReference>
<evidence type="ECO:0000256" key="5">
    <source>
        <dbReference type="ARBA" id="ARBA00019465"/>
    </source>
</evidence>
<dbReference type="InterPro" id="IPR050838">
    <property type="entry name" value="Ketopantoate_reductase"/>
</dbReference>
<comment type="catalytic activity">
    <reaction evidence="10 11">
        <text>(R)-pantoate + NADP(+) = 2-dehydropantoate + NADPH + H(+)</text>
        <dbReference type="Rhea" id="RHEA:16233"/>
        <dbReference type="ChEBI" id="CHEBI:11561"/>
        <dbReference type="ChEBI" id="CHEBI:15378"/>
        <dbReference type="ChEBI" id="CHEBI:15980"/>
        <dbReference type="ChEBI" id="CHEBI:57783"/>
        <dbReference type="ChEBI" id="CHEBI:58349"/>
        <dbReference type="EC" id="1.1.1.169"/>
    </reaction>
</comment>
<keyword evidence="8 11" id="KW-0560">Oxidoreductase</keyword>
<dbReference type="RefSeq" id="WP_307065432.1">
    <property type="nucleotide sequence ID" value="NZ_JAUSUP010000001.1"/>
</dbReference>
<organism evidence="14 15">
    <name type="scientific">Alkalibacillus filiformis</name>
    <dbReference type="NCBI Taxonomy" id="200990"/>
    <lineage>
        <taxon>Bacteria</taxon>
        <taxon>Bacillati</taxon>
        <taxon>Bacillota</taxon>
        <taxon>Bacilli</taxon>
        <taxon>Bacillales</taxon>
        <taxon>Bacillaceae</taxon>
        <taxon>Alkalibacillus</taxon>
    </lineage>
</organism>
<comment type="pathway">
    <text evidence="2 11">Cofactor biosynthesis; (R)-pantothenate biosynthesis; (R)-pantoate from 3-methyl-2-oxobutanoate: step 2/2.</text>
</comment>
<dbReference type="InterPro" id="IPR013332">
    <property type="entry name" value="KPR_N"/>
</dbReference>
<evidence type="ECO:0000313" key="14">
    <source>
        <dbReference type="EMBL" id="MDQ0350513.1"/>
    </source>
</evidence>
<evidence type="ECO:0000256" key="4">
    <source>
        <dbReference type="ARBA" id="ARBA00013014"/>
    </source>
</evidence>
<evidence type="ECO:0000256" key="3">
    <source>
        <dbReference type="ARBA" id="ARBA00007870"/>
    </source>
</evidence>
<name>A0ABU0DPY1_9BACI</name>
<dbReference type="PANTHER" id="PTHR43765">
    <property type="entry name" value="2-DEHYDROPANTOATE 2-REDUCTASE-RELATED"/>
    <property type="match status" value="1"/>
</dbReference>
<evidence type="ECO:0000259" key="12">
    <source>
        <dbReference type="Pfam" id="PF02558"/>
    </source>
</evidence>
<dbReference type="InterPro" id="IPR013328">
    <property type="entry name" value="6PGD_dom2"/>
</dbReference>
<accession>A0ABU0DPY1</accession>
<dbReference type="Proteomes" id="UP001236723">
    <property type="component" value="Unassembled WGS sequence"/>
</dbReference>
<evidence type="ECO:0000256" key="9">
    <source>
        <dbReference type="ARBA" id="ARBA00032024"/>
    </source>
</evidence>
<proteinExistence type="inferred from homology"/>
<dbReference type="SUPFAM" id="SSF51735">
    <property type="entry name" value="NAD(P)-binding Rossmann-fold domains"/>
    <property type="match status" value="1"/>
</dbReference>
<evidence type="ECO:0000259" key="13">
    <source>
        <dbReference type="Pfam" id="PF08546"/>
    </source>
</evidence>
<dbReference type="Gene3D" id="3.40.50.720">
    <property type="entry name" value="NAD(P)-binding Rossmann-like Domain"/>
    <property type="match status" value="1"/>
</dbReference>
<protein>
    <recommendedName>
        <fullName evidence="5 11">2-dehydropantoate 2-reductase</fullName>
        <ecNumber evidence="4 11">1.1.1.169</ecNumber>
    </recommendedName>
    <alternativeName>
        <fullName evidence="9 11">Ketopantoate reductase</fullName>
    </alternativeName>
</protein>
<dbReference type="NCBIfam" id="TIGR00745">
    <property type="entry name" value="apbA_panE"/>
    <property type="match status" value="1"/>
</dbReference>
<dbReference type="EMBL" id="JAUSUP010000001">
    <property type="protein sequence ID" value="MDQ0350513.1"/>
    <property type="molecule type" value="Genomic_DNA"/>
</dbReference>
<dbReference type="EC" id="1.1.1.169" evidence="4 11"/>
<dbReference type="GO" id="GO:0008677">
    <property type="term" value="F:2-dehydropantoate 2-reductase activity"/>
    <property type="evidence" value="ECO:0007669"/>
    <property type="project" value="UniProtKB-EC"/>
</dbReference>
<dbReference type="InterPro" id="IPR008927">
    <property type="entry name" value="6-PGluconate_DH-like_C_sf"/>
</dbReference>
<dbReference type="Pfam" id="PF02558">
    <property type="entry name" value="ApbA"/>
    <property type="match status" value="1"/>
</dbReference>
<dbReference type="InterPro" id="IPR013752">
    <property type="entry name" value="KPA_reductase"/>
</dbReference>
<evidence type="ECO:0000256" key="2">
    <source>
        <dbReference type="ARBA" id="ARBA00004994"/>
    </source>
</evidence>
<evidence type="ECO:0000313" key="15">
    <source>
        <dbReference type="Proteomes" id="UP001236723"/>
    </source>
</evidence>
<evidence type="ECO:0000256" key="11">
    <source>
        <dbReference type="RuleBase" id="RU362068"/>
    </source>
</evidence>